<gene>
    <name evidence="1" type="ORF">BOLC9T60021H</name>
</gene>
<name>A0A3P6E5H7_BRAOL</name>
<proteinExistence type="predicted"/>
<dbReference type="AlphaFoldDB" id="A0A3P6E5H7"/>
<accession>A0A3P6E5H7</accession>
<organism evidence="1">
    <name type="scientific">Brassica oleracea</name>
    <name type="common">Wild cabbage</name>
    <dbReference type="NCBI Taxonomy" id="3712"/>
    <lineage>
        <taxon>Eukaryota</taxon>
        <taxon>Viridiplantae</taxon>
        <taxon>Streptophyta</taxon>
        <taxon>Embryophyta</taxon>
        <taxon>Tracheophyta</taxon>
        <taxon>Spermatophyta</taxon>
        <taxon>Magnoliopsida</taxon>
        <taxon>eudicotyledons</taxon>
        <taxon>Gunneridae</taxon>
        <taxon>Pentapetalae</taxon>
        <taxon>rosids</taxon>
        <taxon>malvids</taxon>
        <taxon>Brassicales</taxon>
        <taxon>Brassicaceae</taxon>
        <taxon>Brassiceae</taxon>
        <taxon>Brassica</taxon>
    </lineage>
</organism>
<protein>
    <submittedName>
        <fullName evidence="1">Uncharacterized protein</fullName>
    </submittedName>
</protein>
<evidence type="ECO:0000313" key="1">
    <source>
        <dbReference type="EMBL" id="VDD34698.1"/>
    </source>
</evidence>
<sequence length="100" mass="11860">MGKGKNHKWKPSQATLLANEEKELFNEALVKAKYLAGKVLHPNYELNERQKGKGFFAFLDFENTFYDVDDKYEFYPLKNLMEKALKKLDAEYSLEEYRKI</sequence>
<reference evidence="1" key="1">
    <citation type="submission" date="2018-11" db="EMBL/GenBank/DDBJ databases">
        <authorList>
            <consortium name="Genoscope - CEA"/>
            <person name="William W."/>
        </authorList>
    </citation>
    <scope>NUCLEOTIDE SEQUENCE</scope>
</reference>
<dbReference type="EMBL" id="LR031875">
    <property type="protein sequence ID" value="VDD34698.1"/>
    <property type="molecule type" value="Genomic_DNA"/>
</dbReference>